<feature type="transmembrane region" description="Helical" evidence="6">
    <location>
        <begin position="33"/>
        <end position="56"/>
    </location>
</feature>
<dbReference type="InterPro" id="IPR050638">
    <property type="entry name" value="AA-Vitamin_Transporters"/>
</dbReference>
<dbReference type="PANTHER" id="PTHR32322">
    <property type="entry name" value="INNER MEMBRANE TRANSPORTER"/>
    <property type="match status" value="1"/>
</dbReference>
<dbReference type="Proteomes" id="UP001378188">
    <property type="component" value="Unassembled WGS sequence"/>
</dbReference>
<dbReference type="GO" id="GO:0016020">
    <property type="term" value="C:membrane"/>
    <property type="evidence" value="ECO:0007669"/>
    <property type="project" value="UniProtKB-SubCell"/>
</dbReference>
<keyword evidence="5 6" id="KW-0472">Membrane</keyword>
<comment type="subcellular location">
    <subcellularLocation>
        <location evidence="1">Membrane</location>
        <topology evidence="1">Multi-pass membrane protein</topology>
    </subcellularLocation>
</comment>
<feature type="transmembrane region" description="Helical" evidence="6">
    <location>
        <begin position="250"/>
        <end position="267"/>
    </location>
</feature>
<keyword evidence="4 6" id="KW-1133">Transmembrane helix</keyword>
<gene>
    <name evidence="8" type="ORF">V3328_08060</name>
</gene>
<comment type="caution">
    <text evidence="8">The sequence shown here is derived from an EMBL/GenBank/DDBJ whole genome shotgun (WGS) entry which is preliminary data.</text>
</comment>
<feature type="transmembrane region" description="Helical" evidence="6">
    <location>
        <begin position="187"/>
        <end position="209"/>
    </location>
</feature>
<dbReference type="InterPro" id="IPR000620">
    <property type="entry name" value="EamA_dom"/>
</dbReference>
<evidence type="ECO:0000256" key="2">
    <source>
        <dbReference type="ARBA" id="ARBA00007362"/>
    </source>
</evidence>
<feature type="transmembrane region" description="Helical" evidence="6">
    <location>
        <begin position="68"/>
        <end position="89"/>
    </location>
</feature>
<keyword evidence="9" id="KW-1185">Reference proteome</keyword>
<feature type="transmembrane region" description="Helical" evidence="6">
    <location>
        <begin position="154"/>
        <end position="175"/>
    </location>
</feature>
<evidence type="ECO:0000256" key="6">
    <source>
        <dbReference type="SAM" id="Phobius"/>
    </source>
</evidence>
<feature type="transmembrane region" description="Helical" evidence="6">
    <location>
        <begin position="215"/>
        <end position="238"/>
    </location>
</feature>
<dbReference type="InterPro" id="IPR037185">
    <property type="entry name" value="EmrE-like"/>
</dbReference>
<feature type="transmembrane region" description="Helical" evidence="6">
    <location>
        <begin position="123"/>
        <end position="142"/>
    </location>
</feature>
<dbReference type="EMBL" id="JAZHOF010000003">
    <property type="protein sequence ID" value="MEJ8571422.1"/>
    <property type="molecule type" value="Genomic_DNA"/>
</dbReference>
<dbReference type="RefSeq" id="WP_340329124.1">
    <property type="nucleotide sequence ID" value="NZ_JAZHOF010000003.1"/>
</dbReference>
<evidence type="ECO:0000313" key="9">
    <source>
        <dbReference type="Proteomes" id="UP001378188"/>
    </source>
</evidence>
<feature type="transmembrane region" description="Helical" evidence="6">
    <location>
        <begin position="273"/>
        <end position="289"/>
    </location>
</feature>
<dbReference type="AlphaFoldDB" id="A0AAW9RCX5"/>
<evidence type="ECO:0000256" key="5">
    <source>
        <dbReference type="ARBA" id="ARBA00023136"/>
    </source>
</evidence>
<accession>A0AAW9RCX5</accession>
<feature type="domain" description="EamA" evidence="7">
    <location>
        <begin position="154"/>
        <end position="288"/>
    </location>
</feature>
<proteinExistence type="inferred from homology"/>
<dbReference type="Pfam" id="PF00892">
    <property type="entry name" value="EamA"/>
    <property type="match status" value="2"/>
</dbReference>
<feature type="domain" description="EamA" evidence="7">
    <location>
        <begin position="8"/>
        <end position="140"/>
    </location>
</feature>
<evidence type="ECO:0000256" key="3">
    <source>
        <dbReference type="ARBA" id="ARBA00022692"/>
    </source>
</evidence>
<evidence type="ECO:0000256" key="4">
    <source>
        <dbReference type="ARBA" id="ARBA00022989"/>
    </source>
</evidence>
<feature type="transmembrane region" description="Helical" evidence="6">
    <location>
        <begin position="95"/>
        <end position="116"/>
    </location>
</feature>
<comment type="similarity">
    <text evidence="2">Belongs to the EamA transporter family.</text>
</comment>
<dbReference type="SUPFAM" id="SSF103481">
    <property type="entry name" value="Multidrug resistance efflux transporter EmrE"/>
    <property type="match status" value="2"/>
</dbReference>
<evidence type="ECO:0000313" key="8">
    <source>
        <dbReference type="EMBL" id="MEJ8571422.1"/>
    </source>
</evidence>
<evidence type="ECO:0000259" key="7">
    <source>
        <dbReference type="Pfam" id="PF00892"/>
    </source>
</evidence>
<organism evidence="8 9">
    <name type="scientific">Microbaculum marinum</name>
    <dbReference type="NCBI Taxonomy" id="1764581"/>
    <lineage>
        <taxon>Bacteria</taxon>
        <taxon>Pseudomonadati</taxon>
        <taxon>Pseudomonadota</taxon>
        <taxon>Alphaproteobacteria</taxon>
        <taxon>Hyphomicrobiales</taxon>
        <taxon>Tepidamorphaceae</taxon>
        <taxon>Microbaculum</taxon>
    </lineage>
</organism>
<protein>
    <submittedName>
        <fullName evidence="8">DMT family transporter</fullName>
    </submittedName>
</protein>
<dbReference type="PANTHER" id="PTHR32322:SF2">
    <property type="entry name" value="EAMA DOMAIN-CONTAINING PROTEIN"/>
    <property type="match status" value="1"/>
</dbReference>
<name>A0AAW9RCX5_9HYPH</name>
<evidence type="ECO:0000256" key="1">
    <source>
        <dbReference type="ARBA" id="ARBA00004141"/>
    </source>
</evidence>
<keyword evidence="3 6" id="KW-0812">Transmembrane</keyword>
<sequence>MSTGMTNVAMLFVAALIYGGVFSANKLAAEAGWSPLTFVFAQSLIAGIVLVVAGLLRGLDLKPTRSHIVSYLVIGAFVVGLPITLLTHVAPHLPAAATTLVLALSPVFTLMFAILARIEAFRWRALAGVVFGLAGVAVLVSPGSELGSGDATGWFLLALLAPVFFALSNVAASVLRPPATASLTMAAGVLLGSAVVVLPIMAFAGAWALPSAPAAQAVVPVLLAGAINAAFFVLLFEIIRRAGPTFFAQFNYLAVLSGIGWGAILFAERPGTAFWIALGLMLVGIYLSTGRPAVKDATPAAGGKEPVA</sequence>
<reference evidence="8 9" key="1">
    <citation type="submission" date="2024-02" db="EMBL/GenBank/DDBJ databases">
        <title>Genome analysis and characterization of Microbaculum marinisediminis sp. nov., isolated from marine sediment.</title>
        <authorList>
            <person name="Du Z.-J."/>
            <person name="Ye Y.-Q."/>
            <person name="Zhang Z.-R."/>
            <person name="Yuan S.-M."/>
            <person name="Zhang X.-Y."/>
        </authorList>
    </citation>
    <scope>NUCLEOTIDE SEQUENCE [LARGE SCALE GENOMIC DNA]</scope>
    <source>
        <strain evidence="8 9">SDUM1044001</strain>
    </source>
</reference>